<dbReference type="Gene3D" id="3.30.930.10">
    <property type="entry name" value="Bira Bifunctional Protein, Domain 2"/>
    <property type="match status" value="1"/>
</dbReference>
<dbReference type="InterPro" id="IPR004523">
    <property type="entry name" value="Asp-tRNA_synthase_2"/>
</dbReference>
<dbReference type="InterPro" id="IPR045864">
    <property type="entry name" value="aa-tRNA-synth_II/BPL/LPL"/>
</dbReference>
<keyword evidence="5" id="KW-0436">Ligase</keyword>
<dbReference type="InterPro" id="IPR024320">
    <property type="entry name" value="LPG_synthase_C"/>
</dbReference>
<dbReference type="HOGENOM" id="CLU_004553_1_2_1"/>
<dbReference type="InterPro" id="IPR004364">
    <property type="entry name" value="Aa-tRNA-synt_II"/>
</dbReference>
<dbReference type="eggNOG" id="KOG0556">
    <property type="taxonomic scope" value="Eukaryota"/>
</dbReference>
<name>S8EHF2_FOMSC</name>
<dbReference type="InterPro" id="IPR002312">
    <property type="entry name" value="Asp/Asn-tRNA-synth_IIb"/>
</dbReference>
<dbReference type="HAMAP" id="MF_02075">
    <property type="entry name" value="Asp_tRNA_synth_type2"/>
    <property type="match status" value="1"/>
</dbReference>
<organism evidence="13 14">
    <name type="scientific">Fomitopsis schrenkii</name>
    <name type="common">Brown rot fungus</name>
    <dbReference type="NCBI Taxonomy" id="2126942"/>
    <lineage>
        <taxon>Eukaryota</taxon>
        <taxon>Fungi</taxon>
        <taxon>Dikarya</taxon>
        <taxon>Basidiomycota</taxon>
        <taxon>Agaricomycotina</taxon>
        <taxon>Agaricomycetes</taxon>
        <taxon>Polyporales</taxon>
        <taxon>Fomitopsis</taxon>
    </lineage>
</organism>
<keyword evidence="14" id="KW-1185">Reference proteome</keyword>
<sequence>MSSIKKVFHRARNSIVSSTSSLRAKSLDSSASGSESNGNAHPLLASNAKANGGPATPEVDNTNAEGKTAAQRQQEEAPPVPPAHALSQPSIETRKRRLSFTEERVQRAEERRSQDEQEEKERTELRRRLHEEDPLRDSYGDLPLNMSQSEEPPNFRSLISVSEAEEGEYVKFRARVHHIRSLGSKIVFLIFRSQLTTLQGVLTTEDGKVSENMVRWAEGLNREAIVHVEGRVQQPQDGHEQVHSTRVRNHEVKIEKLHVVSGPTVTLPFQVEDAARPDDHFRRKGAHFPRINQKTRLANRVLDLRSPVNQAIFRIRSAVCMLFREYLTSQRFLEIQSTKFQEGGTESGAAVFKVDYFRRPAFLAQSPQLAKQMCIAGDMERVFEIGPVFRAENSNTHRHLTEFTGMDLEMQFDHHYHEVLDMLDGMFKHVFKGLQERLHDEIEVVKTQFPHDDLVILDETPRLKFSDGIKMLRESGYKDDDGEEPSEFEDLTTNAERRLGQLVKEKYGADYYILDKFPLEVRPFYTMPDPENDQFSNSFDIFLRGEEILSGGQRIHVATMLEERIQLAGIDPEQLKDYVNGFRWGCPPHGGGGLGLERVVMLFLKLGDIRYASLIPRDPRSFPRTGQALAEMSMAAATHQIMHGPEATTYQEGIPHGDLPPLPDLIAKYGDSTNTSWIDPSWTVWRDLRTGAAVGYILQNGFAVAFGDPLCDEKQMVGVIDRYLRFIHHEGLKPVWCCIDHDVERILASDLGWSAIIAVAEERLNPSEVDPATNDKTVRRKIHRAERDGVKIIDVDGKPDERVQEMLDSKCKEWEAARKGTQIHLTGLRPWDDMKHRKYYYALDKDGNACAMVVLAQLATTHGFQIKWALEFPGAPLGAIEYILWHVIKELGDAGVTSATFGAGATDRLQRVENVGGLRVRTLEKTYNTLSSTFSLGGKGDFRHKFGVQQEPSYICYPKGGLGVRGIEAIMTALQKPKPSDTPSHAQVVKTSD</sequence>
<dbReference type="PRINTS" id="PR01042">
    <property type="entry name" value="TRNASYNTHASP"/>
</dbReference>
<gene>
    <name evidence="13" type="ORF">FOMPIDRAFT_1118018</name>
</gene>
<dbReference type="NCBIfam" id="TIGR00458">
    <property type="entry name" value="aspS_nondisc"/>
    <property type="match status" value="1"/>
</dbReference>
<protein>
    <recommendedName>
        <fullName evidence="3">aspartate--tRNA ligase</fullName>
        <ecNumber evidence="3">6.1.1.12</ecNumber>
    </recommendedName>
</protein>
<dbReference type="GO" id="GO:0017101">
    <property type="term" value="C:aminoacyl-tRNA synthetase multienzyme complex"/>
    <property type="evidence" value="ECO:0007669"/>
    <property type="project" value="TreeGrafter"/>
</dbReference>
<dbReference type="Pfam" id="PF09924">
    <property type="entry name" value="LPG_synthase_C"/>
    <property type="match status" value="1"/>
</dbReference>
<comment type="catalytic activity">
    <reaction evidence="10">
        <text>tRNA(Asp) + L-aspartate + ATP = L-aspartyl-tRNA(Asp) + AMP + diphosphate</text>
        <dbReference type="Rhea" id="RHEA:19649"/>
        <dbReference type="Rhea" id="RHEA-COMP:9660"/>
        <dbReference type="Rhea" id="RHEA-COMP:9678"/>
        <dbReference type="ChEBI" id="CHEBI:29991"/>
        <dbReference type="ChEBI" id="CHEBI:30616"/>
        <dbReference type="ChEBI" id="CHEBI:33019"/>
        <dbReference type="ChEBI" id="CHEBI:78442"/>
        <dbReference type="ChEBI" id="CHEBI:78516"/>
        <dbReference type="ChEBI" id="CHEBI:456215"/>
        <dbReference type="EC" id="6.1.1.12"/>
    </reaction>
</comment>
<accession>S8EHF2</accession>
<evidence type="ECO:0000256" key="9">
    <source>
        <dbReference type="ARBA" id="ARBA00023146"/>
    </source>
</evidence>
<evidence type="ECO:0000256" key="8">
    <source>
        <dbReference type="ARBA" id="ARBA00022917"/>
    </source>
</evidence>
<evidence type="ECO:0000256" key="2">
    <source>
        <dbReference type="ARBA" id="ARBA00005312"/>
    </source>
</evidence>
<evidence type="ECO:0000256" key="11">
    <source>
        <dbReference type="SAM" id="MobiDB-lite"/>
    </source>
</evidence>
<dbReference type="CDD" id="cd00776">
    <property type="entry name" value="AsxRS_core"/>
    <property type="match status" value="1"/>
</dbReference>
<dbReference type="GO" id="GO:0005829">
    <property type="term" value="C:cytosol"/>
    <property type="evidence" value="ECO:0007669"/>
    <property type="project" value="TreeGrafter"/>
</dbReference>
<comment type="subcellular location">
    <subcellularLocation>
        <location evidence="1">Cytoplasm</location>
    </subcellularLocation>
</comment>
<evidence type="ECO:0000256" key="3">
    <source>
        <dbReference type="ARBA" id="ARBA00012841"/>
    </source>
</evidence>
<keyword evidence="6" id="KW-0547">Nucleotide-binding</keyword>
<proteinExistence type="inferred from homology"/>
<reference evidence="13 14" key="1">
    <citation type="journal article" date="2012" name="Science">
        <title>The Paleozoic origin of enzymatic lignin decomposition reconstructed from 31 fungal genomes.</title>
        <authorList>
            <person name="Floudas D."/>
            <person name="Binder M."/>
            <person name="Riley R."/>
            <person name="Barry K."/>
            <person name="Blanchette R.A."/>
            <person name="Henrissat B."/>
            <person name="Martinez A.T."/>
            <person name="Otillar R."/>
            <person name="Spatafora J.W."/>
            <person name="Yadav J.S."/>
            <person name="Aerts A."/>
            <person name="Benoit I."/>
            <person name="Boyd A."/>
            <person name="Carlson A."/>
            <person name="Copeland A."/>
            <person name="Coutinho P.M."/>
            <person name="de Vries R.P."/>
            <person name="Ferreira P."/>
            <person name="Findley K."/>
            <person name="Foster B."/>
            <person name="Gaskell J."/>
            <person name="Glotzer D."/>
            <person name="Gorecki P."/>
            <person name="Heitman J."/>
            <person name="Hesse C."/>
            <person name="Hori C."/>
            <person name="Igarashi K."/>
            <person name="Jurgens J.A."/>
            <person name="Kallen N."/>
            <person name="Kersten P."/>
            <person name="Kohler A."/>
            <person name="Kuees U."/>
            <person name="Kumar T.K.A."/>
            <person name="Kuo A."/>
            <person name="LaButti K."/>
            <person name="Larrondo L.F."/>
            <person name="Lindquist E."/>
            <person name="Ling A."/>
            <person name="Lombard V."/>
            <person name="Lucas S."/>
            <person name="Lundell T."/>
            <person name="Martin R."/>
            <person name="McLaughlin D.J."/>
            <person name="Morgenstern I."/>
            <person name="Morin E."/>
            <person name="Murat C."/>
            <person name="Nagy L.G."/>
            <person name="Nolan M."/>
            <person name="Ohm R.A."/>
            <person name="Patyshakuliyeva A."/>
            <person name="Rokas A."/>
            <person name="Ruiz-Duenas F.J."/>
            <person name="Sabat G."/>
            <person name="Salamov A."/>
            <person name="Samejima M."/>
            <person name="Schmutz J."/>
            <person name="Slot J.C."/>
            <person name="St John F."/>
            <person name="Stenlid J."/>
            <person name="Sun H."/>
            <person name="Sun S."/>
            <person name="Syed K."/>
            <person name="Tsang A."/>
            <person name="Wiebenga A."/>
            <person name="Young D."/>
            <person name="Pisabarro A."/>
            <person name="Eastwood D.C."/>
            <person name="Martin F."/>
            <person name="Cullen D."/>
            <person name="Grigoriev I.V."/>
            <person name="Hibbett D.S."/>
        </authorList>
    </citation>
    <scope>NUCLEOTIDE SEQUENCE</scope>
    <source>
        <strain evidence="14">FP-58527</strain>
    </source>
</reference>
<dbReference type="Pfam" id="PF00152">
    <property type="entry name" value="tRNA-synt_2"/>
    <property type="match status" value="1"/>
</dbReference>
<dbReference type="GO" id="GO:0003723">
    <property type="term" value="F:RNA binding"/>
    <property type="evidence" value="ECO:0007669"/>
    <property type="project" value="TreeGrafter"/>
</dbReference>
<dbReference type="OrthoDB" id="372395at2759"/>
<dbReference type="GO" id="GO:0004815">
    <property type="term" value="F:aspartate-tRNA ligase activity"/>
    <property type="evidence" value="ECO:0007669"/>
    <property type="project" value="UniProtKB-EC"/>
</dbReference>
<evidence type="ECO:0000313" key="13">
    <source>
        <dbReference type="EMBL" id="EPT02664.1"/>
    </source>
</evidence>
<dbReference type="AlphaFoldDB" id="S8EHF2"/>
<dbReference type="InParanoid" id="S8EHF2"/>
<dbReference type="Gene3D" id="2.40.50.140">
    <property type="entry name" value="Nucleic acid-binding proteins"/>
    <property type="match status" value="1"/>
</dbReference>
<evidence type="ECO:0000256" key="6">
    <source>
        <dbReference type="ARBA" id="ARBA00022741"/>
    </source>
</evidence>
<evidence type="ECO:0000313" key="14">
    <source>
        <dbReference type="Proteomes" id="UP000015241"/>
    </source>
</evidence>
<evidence type="ECO:0000256" key="1">
    <source>
        <dbReference type="ARBA" id="ARBA00004496"/>
    </source>
</evidence>
<keyword evidence="4" id="KW-0963">Cytoplasm</keyword>
<dbReference type="EC" id="6.1.1.12" evidence="3"/>
<dbReference type="CDD" id="cd04320">
    <property type="entry name" value="AspRS_cyto_N"/>
    <property type="match status" value="1"/>
</dbReference>
<evidence type="ECO:0000256" key="4">
    <source>
        <dbReference type="ARBA" id="ARBA00022490"/>
    </source>
</evidence>
<comment type="similarity">
    <text evidence="2">Belongs to the class-II aminoacyl-tRNA synthetase family. Type 2 subfamily.</text>
</comment>
<dbReference type="NCBIfam" id="NF003483">
    <property type="entry name" value="PRK05159.1"/>
    <property type="match status" value="1"/>
</dbReference>
<keyword evidence="8" id="KW-0648">Protein biosynthesis</keyword>
<dbReference type="STRING" id="743788.S8EHF2"/>
<dbReference type="FunFam" id="3.30.930.10:FF:000013">
    <property type="entry name" value="Aspartate--tRNA ligase, cytoplasmic"/>
    <property type="match status" value="1"/>
</dbReference>
<dbReference type="InterPro" id="IPR012340">
    <property type="entry name" value="NA-bd_OB-fold"/>
</dbReference>
<feature type="domain" description="Aminoacyl-transfer RNA synthetases class-II family profile" evidence="12">
    <location>
        <begin position="313"/>
        <end position="616"/>
    </location>
</feature>
<dbReference type="Proteomes" id="UP000015241">
    <property type="component" value="Unassembled WGS sequence"/>
</dbReference>
<evidence type="ECO:0000256" key="5">
    <source>
        <dbReference type="ARBA" id="ARBA00022598"/>
    </source>
</evidence>
<feature type="compositionally biased region" description="Low complexity" evidence="11">
    <location>
        <begin position="29"/>
        <end position="40"/>
    </location>
</feature>
<dbReference type="SUPFAM" id="SSF55681">
    <property type="entry name" value="Class II aaRS and biotin synthetases"/>
    <property type="match status" value="1"/>
</dbReference>
<dbReference type="SUPFAM" id="SSF50249">
    <property type="entry name" value="Nucleic acid-binding proteins"/>
    <property type="match status" value="1"/>
</dbReference>
<dbReference type="GO" id="GO:0005524">
    <property type="term" value="F:ATP binding"/>
    <property type="evidence" value="ECO:0007669"/>
    <property type="project" value="UniProtKB-KW"/>
</dbReference>
<dbReference type="PANTHER" id="PTHR43450:SF2">
    <property type="entry name" value="ASPARTATE--TRNA LIGASE"/>
    <property type="match status" value="1"/>
</dbReference>
<evidence type="ECO:0000256" key="7">
    <source>
        <dbReference type="ARBA" id="ARBA00022840"/>
    </source>
</evidence>
<evidence type="ECO:0000256" key="10">
    <source>
        <dbReference type="ARBA" id="ARBA00047904"/>
    </source>
</evidence>
<keyword evidence="9" id="KW-0030">Aminoacyl-tRNA synthetase</keyword>
<dbReference type="PROSITE" id="PS50862">
    <property type="entry name" value="AA_TRNA_LIGASE_II"/>
    <property type="match status" value="1"/>
</dbReference>
<dbReference type="InterPro" id="IPR006195">
    <property type="entry name" value="aa-tRNA-synth_II"/>
</dbReference>
<feature type="compositionally biased region" description="Polar residues" evidence="11">
    <location>
        <begin position="14"/>
        <end position="23"/>
    </location>
</feature>
<feature type="region of interest" description="Disordered" evidence="11">
    <location>
        <begin position="1"/>
        <end position="153"/>
    </location>
</feature>
<dbReference type="GO" id="GO:0006422">
    <property type="term" value="P:aspartyl-tRNA aminoacylation"/>
    <property type="evidence" value="ECO:0007669"/>
    <property type="project" value="InterPro"/>
</dbReference>
<keyword evidence="7" id="KW-0067">ATP-binding</keyword>
<dbReference type="EMBL" id="KE504134">
    <property type="protein sequence ID" value="EPT02664.1"/>
    <property type="molecule type" value="Genomic_DNA"/>
</dbReference>
<feature type="compositionally biased region" description="Basic and acidic residues" evidence="11">
    <location>
        <begin position="99"/>
        <end position="139"/>
    </location>
</feature>
<evidence type="ECO:0000259" key="12">
    <source>
        <dbReference type="PROSITE" id="PS50862"/>
    </source>
</evidence>
<dbReference type="PANTHER" id="PTHR43450">
    <property type="entry name" value="ASPARTYL-TRNA SYNTHETASE"/>
    <property type="match status" value="1"/>
</dbReference>
<feature type="compositionally biased region" description="Basic residues" evidence="11">
    <location>
        <begin position="1"/>
        <end position="12"/>
    </location>
</feature>